<organism evidence="1 2">
    <name type="scientific">Thermosipho affectus</name>
    <dbReference type="NCBI Taxonomy" id="660294"/>
    <lineage>
        <taxon>Bacteria</taxon>
        <taxon>Thermotogati</taxon>
        <taxon>Thermotogota</taxon>
        <taxon>Thermotogae</taxon>
        <taxon>Thermotogales</taxon>
        <taxon>Fervidobacteriaceae</taxon>
        <taxon>Thermosipho</taxon>
    </lineage>
</organism>
<evidence type="ECO:0008006" key="3">
    <source>
        <dbReference type="Google" id="ProtNLM"/>
    </source>
</evidence>
<proteinExistence type="predicted"/>
<dbReference type="EMBL" id="LBFC01000015">
    <property type="protein sequence ID" value="ONN27473.1"/>
    <property type="molecule type" value="Genomic_DNA"/>
</dbReference>
<dbReference type="Proteomes" id="UP000242616">
    <property type="component" value="Unassembled WGS sequence"/>
</dbReference>
<name>A0ABX3IJG6_9BACT</name>
<keyword evidence="2" id="KW-1185">Reference proteome</keyword>
<sequence length="441" mass="51905">MNTITSKTCNKIIDVIKNNVNMVIDEIPELKSMLEKLPKNKVVCINNSFFYRKDFVKTTKNSRYLCFSKEDNKVKVFVGELQSDIKKDWVLFNSEQISKIDLKHAVRSEIKVIGDIVFILIGNLEEEVSCEVELEFKKAKKLKYYPSIEEEVYIEEIDEKGNFNCIINSLVYSEELSECIVEKILKALNEEFNEDNKQNIKKKVSKAFDKLVKKAHIKLVLPGSHSNGDYSNSLINKMILSFESQLQKYESSLNKYFYSKNSEEKEKGLIELLRLSYSFADDSIKLLKLLVTITDLKPLILWCTLSEFYELKDEFSKIPFILKGNQKKPSLKEYREIVASVRNFAFHRFFLIDKPIEADLTNIKLEAKKLRFFEYHSENKKIRNLEYQDQEIVEALQEFTTTTKSDISHDFWEKNLYIMKKMEKLLKSLKKILMIIFEMRT</sequence>
<protein>
    <recommendedName>
        <fullName evidence="3">ApeA N-terminal domain-containing protein</fullName>
    </recommendedName>
</protein>
<dbReference type="RefSeq" id="WP_077198130.1">
    <property type="nucleotide sequence ID" value="NZ_LBFC01000015.1"/>
</dbReference>
<reference evidence="1 2" key="1">
    <citation type="submission" date="2015-06" db="EMBL/GenBank/DDBJ databases">
        <title>Genome sequencing of Thermotogales isolates from hydrothermal vents.</title>
        <authorList>
            <person name="Haverkamp T.H."/>
            <person name="Kublanov I.V."/>
            <person name="Nesbo C.L."/>
        </authorList>
    </citation>
    <scope>NUCLEOTIDE SEQUENCE [LARGE SCALE GENOMIC DNA]</scope>
    <source>
        <strain evidence="2">ik275mar</strain>
    </source>
</reference>
<accession>A0ABX3IJG6</accession>
<gene>
    <name evidence="1" type="ORF">XJ44_03960</name>
</gene>
<evidence type="ECO:0000313" key="1">
    <source>
        <dbReference type="EMBL" id="ONN27473.1"/>
    </source>
</evidence>
<evidence type="ECO:0000313" key="2">
    <source>
        <dbReference type="Proteomes" id="UP000242616"/>
    </source>
</evidence>
<comment type="caution">
    <text evidence="1">The sequence shown here is derived from an EMBL/GenBank/DDBJ whole genome shotgun (WGS) entry which is preliminary data.</text>
</comment>